<feature type="non-terminal residue" evidence="2">
    <location>
        <position position="188"/>
    </location>
</feature>
<dbReference type="AlphaFoldDB" id="A0A699TKZ6"/>
<evidence type="ECO:0000313" key="2">
    <source>
        <dbReference type="EMBL" id="GFD08844.1"/>
    </source>
</evidence>
<gene>
    <name evidence="2" type="ORF">Tci_880813</name>
</gene>
<sequence>LTTGTIVEDVAPLQPRRQRKRKIVVADASEPSYPPKKLREDYGALGGASATDKSRSAVQKREDKSPADSVTGLNLRTIGAPQRFVIPSDSSYHSGANIAEAEVDSIVRSSAPAIATVTIVTAAVDAATTDDRVPVELSLFGVGSSSTGRTDSVPSGFLDVSGSDFLIVVYAPLWSLTLTSKKFTFRNG</sequence>
<feature type="compositionally biased region" description="Basic and acidic residues" evidence="1">
    <location>
        <begin position="52"/>
        <end position="66"/>
    </location>
</feature>
<comment type="caution">
    <text evidence="2">The sequence shown here is derived from an EMBL/GenBank/DDBJ whole genome shotgun (WGS) entry which is preliminary data.</text>
</comment>
<organism evidence="2">
    <name type="scientific">Tanacetum cinerariifolium</name>
    <name type="common">Dalmatian daisy</name>
    <name type="synonym">Chrysanthemum cinerariifolium</name>
    <dbReference type="NCBI Taxonomy" id="118510"/>
    <lineage>
        <taxon>Eukaryota</taxon>
        <taxon>Viridiplantae</taxon>
        <taxon>Streptophyta</taxon>
        <taxon>Embryophyta</taxon>
        <taxon>Tracheophyta</taxon>
        <taxon>Spermatophyta</taxon>
        <taxon>Magnoliopsida</taxon>
        <taxon>eudicotyledons</taxon>
        <taxon>Gunneridae</taxon>
        <taxon>Pentapetalae</taxon>
        <taxon>asterids</taxon>
        <taxon>campanulids</taxon>
        <taxon>Asterales</taxon>
        <taxon>Asteraceae</taxon>
        <taxon>Asteroideae</taxon>
        <taxon>Anthemideae</taxon>
        <taxon>Anthemidinae</taxon>
        <taxon>Tanacetum</taxon>
    </lineage>
</organism>
<accession>A0A699TKZ6</accession>
<dbReference type="EMBL" id="BKCJ011241273">
    <property type="protein sequence ID" value="GFD08844.1"/>
    <property type="molecule type" value="Genomic_DNA"/>
</dbReference>
<protein>
    <submittedName>
        <fullName evidence="2">Uncharacterized protein</fullName>
    </submittedName>
</protein>
<evidence type="ECO:0000256" key="1">
    <source>
        <dbReference type="SAM" id="MobiDB-lite"/>
    </source>
</evidence>
<feature type="non-terminal residue" evidence="2">
    <location>
        <position position="1"/>
    </location>
</feature>
<name>A0A699TKZ6_TANCI</name>
<feature type="region of interest" description="Disordered" evidence="1">
    <location>
        <begin position="1"/>
        <end position="71"/>
    </location>
</feature>
<reference evidence="2" key="1">
    <citation type="journal article" date="2019" name="Sci. Rep.">
        <title>Draft genome of Tanacetum cinerariifolium, the natural source of mosquito coil.</title>
        <authorList>
            <person name="Yamashiro T."/>
            <person name="Shiraishi A."/>
            <person name="Satake H."/>
            <person name="Nakayama K."/>
        </authorList>
    </citation>
    <scope>NUCLEOTIDE SEQUENCE</scope>
</reference>
<proteinExistence type="predicted"/>